<evidence type="ECO:0000256" key="9">
    <source>
        <dbReference type="ARBA" id="ARBA00023136"/>
    </source>
</evidence>
<dbReference type="InterPro" id="IPR002659">
    <property type="entry name" value="Glyco_trans_31"/>
</dbReference>
<dbReference type="Gene3D" id="3.90.550.50">
    <property type="match status" value="1"/>
</dbReference>
<dbReference type="FunFam" id="3.90.550.50:FF:000071">
    <property type="entry name" value="Hexosyltransferase"/>
    <property type="match status" value="1"/>
</dbReference>
<organism evidence="11 12">
    <name type="scientific">Daphnia galeata</name>
    <dbReference type="NCBI Taxonomy" id="27404"/>
    <lineage>
        <taxon>Eukaryota</taxon>
        <taxon>Metazoa</taxon>
        <taxon>Ecdysozoa</taxon>
        <taxon>Arthropoda</taxon>
        <taxon>Crustacea</taxon>
        <taxon>Branchiopoda</taxon>
        <taxon>Diplostraca</taxon>
        <taxon>Cladocera</taxon>
        <taxon>Anomopoda</taxon>
        <taxon>Daphniidae</taxon>
        <taxon>Daphnia</taxon>
    </lineage>
</organism>
<evidence type="ECO:0000256" key="7">
    <source>
        <dbReference type="ARBA" id="ARBA00022989"/>
    </source>
</evidence>
<evidence type="ECO:0000256" key="2">
    <source>
        <dbReference type="ARBA" id="ARBA00008661"/>
    </source>
</evidence>
<evidence type="ECO:0000256" key="10">
    <source>
        <dbReference type="RuleBase" id="RU363063"/>
    </source>
</evidence>
<sequence length="439" mass="50207">MGVAKQFRVGLIFLCLVTIVYILFEVYEIAELISGFQRVRNYSQPLSCTHLNDVQFQSEKKQQWPSSDENLTVVDRDFFEYLASRLRDTPFPGVINHTRYIVAKTRMKYLLDVKPLRPDFGPVLNDVTSLKYPIQIQRCRDTIVPYGPSLFVAVISAPKYFHKRNIIRQTWKRHLQMQSDLGFMNLAGFGFIVGLTVNDNNEIQKRIEEESATYGDILQIEMIDDYYNLTLKVVGLLNWINDHCSRVDFVLKVDDDVYVNVQNLVAVMKNLNSSEQSMYGSFSKGLPNRGGKWYISYDDWPWSNYPTYFRGAAILMPGITIGHLLAASQTTPYLPFDDTFLTGLCTAKVGIKVRISERFFVGGAAEVPEPCHVYTSITWLTESVAQLNNSHWASEDFYNSVTHCTFEGPNGTNHTVNSKEKFDFPFSIGTEENSTEENL</sequence>
<evidence type="ECO:0000256" key="6">
    <source>
        <dbReference type="ARBA" id="ARBA00022968"/>
    </source>
</evidence>
<dbReference type="GO" id="GO:0016758">
    <property type="term" value="F:hexosyltransferase activity"/>
    <property type="evidence" value="ECO:0007669"/>
    <property type="project" value="InterPro"/>
</dbReference>
<keyword evidence="8 10" id="KW-0333">Golgi apparatus</keyword>
<dbReference type="GO" id="GO:0000139">
    <property type="term" value="C:Golgi membrane"/>
    <property type="evidence" value="ECO:0007669"/>
    <property type="project" value="UniProtKB-SubCell"/>
</dbReference>
<keyword evidence="7 10" id="KW-1133">Transmembrane helix</keyword>
<feature type="transmembrane region" description="Helical" evidence="10">
    <location>
        <begin position="7"/>
        <end position="24"/>
    </location>
</feature>
<dbReference type="EC" id="2.4.1.-" evidence="10"/>
<comment type="caution">
    <text evidence="11">The sequence shown here is derived from an EMBL/GenBank/DDBJ whole genome shotgun (WGS) entry which is preliminary data.</text>
</comment>
<keyword evidence="9 10" id="KW-0472">Membrane</keyword>
<proteinExistence type="inferred from homology"/>
<dbReference type="GO" id="GO:0006493">
    <property type="term" value="P:protein O-linked glycosylation"/>
    <property type="evidence" value="ECO:0007669"/>
    <property type="project" value="TreeGrafter"/>
</dbReference>
<gene>
    <name evidence="11" type="ORF">DGAL_LOCUS12918</name>
</gene>
<evidence type="ECO:0000256" key="5">
    <source>
        <dbReference type="ARBA" id="ARBA00022692"/>
    </source>
</evidence>
<comment type="similarity">
    <text evidence="2 10">Belongs to the glycosyltransferase 31 family.</text>
</comment>
<protein>
    <recommendedName>
        <fullName evidence="10">Hexosyltransferase</fullName>
        <ecNumber evidence="10">2.4.1.-</ecNumber>
    </recommendedName>
</protein>
<dbReference type="EMBL" id="CAKKLH010000292">
    <property type="protein sequence ID" value="CAH0109440.1"/>
    <property type="molecule type" value="Genomic_DNA"/>
</dbReference>
<keyword evidence="6 10" id="KW-0735">Signal-anchor</keyword>
<evidence type="ECO:0000256" key="4">
    <source>
        <dbReference type="ARBA" id="ARBA00022679"/>
    </source>
</evidence>
<dbReference type="OrthoDB" id="5957813at2759"/>
<keyword evidence="5 10" id="KW-0812">Transmembrane</keyword>
<evidence type="ECO:0000313" key="12">
    <source>
        <dbReference type="Proteomes" id="UP000789390"/>
    </source>
</evidence>
<dbReference type="PANTHER" id="PTHR11214">
    <property type="entry name" value="BETA-1,3-N-ACETYLGLUCOSAMINYLTRANSFERASE"/>
    <property type="match status" value="1"/>
</dbReference>
<evidence type="ECO:0000256" key="3">
    <source>
        <dbReference type="ARBA" id="ARBA00022676"/>
    </source>
</evidence>
<keyword evidence="4" id="KW-0808">Transferase</keyword>
<evidence type="ECO:0000256" key="1">
    <source>
        <dbReference type="ARBA" id="ARBA00004323"/>
    </source>
</evidence>
<dbReference type="Pfam" id="PF01762">
    <property type="entry name" value="Galactosyl_T"/>
    <property type="match status" value="1"/>
</dbReference>
<keyword evidence="12" id="KW-1185">Reference proteome</keyword>
<evidence type="ECO:0000256" key="8">
    <source>
        <dbReference type="ARBA" id="ARBA00023034"/>
    </source>
</evidence>
<evidence type="ECO:0000313" key="11">
    <source>
        <dbReference type="EMBL" id="CAH0109440.1"/>
    </source>
</evidence>
<dbReference type="AlphaFoldDB" id="A0A8J2W918"/>
<accession>A0A8J2W918</accession>
<comment type="subcellular location">
    <subcellularLocation>
        <location evidence="1 10">Golgi apparatus membrane</location>
        <topology evidence="1 10">Single-pass type II membrane protein</topology>
    </subcellularLocation>
</comment>
<reference evidence="11" key="1">
    <citation type="submission" date="2021-11" db="EMBL/GenBank/DDBJ databases">
        <authorList>
            <person name="Schell T."/>
        </authorList>
    </citation>
    <scope>NUCLEOTIDE SEQUENCE</scope>
    <source>
        <strain evidence="11">M5</strain>
    </source>
</reference>
<name>A0A8J2W918_9CRUS</name>
<dbReference type="Proteomes" id="UP000789390">
    <property type="component" value="Unassembled WGS sequence"/>
</dbReference>
<dbReference type="PANTHER" id="PTHR11214:SF334">
    <property type="entry name" value="HEXOSYLTRANSFERASE"/>
    <property type="match status" value="1"/>
</dbReference>
<keyword evidence="3 10" id="KW-0328">Glycosyltransferase</keyword>